<dbReference type="EMBL" id="JABANO010000242">
    <property type="protein sequence ID" value="KAF4759406.1"/>
    <property type="molecule type" value="Genomic_DNA"/>
</dbReference>
<dbReference type="Proteomes" id="UP000553632">
    <property type="component" value="Unassembled WGS sequence"/>
</dbReference>
<gene>
    <name evidence="2" type="ORF">FOZ63_030426</name>
</gene>
<feature type="compositionally biased region" description="Polar residues" evidence="1">
    <location>
        <begin position="81"/>
        <end position="100"/>
    </location>
</feature>
<comment type="caution">
    <text evidence="2">The sequence shown here is derived from an EMBL/GenBank/DDBJ whole genome shotgun (WGS) entry which is preliminary data.</text>
</comment>
<feature type="compositionally biased region" description="Basic residues" evidence="1">
    <location>
        <begin position="106"/>
        <end position="123"/>
    </location>
</feature>
<protein>
    <submittedName>
        <fullName evidence="2">Uncharacterized protein</fullName>
    </submittedName>
</protein>
<reference evidence="2 3" key="1">
    <citation type="submission" date="2020-04" db="EMBL/GenBank/DDBJ databases">
        <title>Perkinsus olseni comparative genomics.</title>
        <authorList>
            <person name="Bogema D.R."/>
        </authorList>
    </citation>
    <scope>NUCLEOTIDE SEQUENCE [LARGE SCALE GENOMIC DNA]</scope>
    <source>
        <strain evidence="2 3">ATCC PRA-207</strain>
    </source>
</reference>
<dbReference type="AlphaFoldDB" id="A0A7J6UQY1"/>
<sequence>MDLSVAPDGDEFASDAICEDAGSAGDFEAQLEDAVAAGRERLLRQSRSRGRPTTASLIGGSSSGSRPTTAALIGDPIHANGESNRSMRGSHSASTNTFEDNSAKRVSSRGRMRSGFPRSKRMPRPASAGCLRAGSAKNLRRPVSAFSRGFGVGLNTGSVSAAGSEAKLVGDAVRGKSISRGQQEACRRPKSVVEFMKMHEAKHRRDERRLAALIERTNHEAEFALLRKMTELNQVVESERQSGEAIVYKMLDGSRKGERVGCYVGAELVGEMSVEAFERKWAVSAAVSRLQP</sequence>
<keyword evidence="3" id="KW-1185">Reference proteome</keyword>
<evidence type="ECO:0000313" key="2">
    <source>
        <dbReference type="EMBL" id="KAF4759406.1"/>
    </source>
</evidence>
<feature type="compositionally biased region" description="Polar residues" evidence="1">
    <location>
        <begin position="51"/>
        <end position="68"/>
    </location>
</feature>
<accession>A0A7J6UQY1</accession>
<evidence type="ECO:0000313" key="3">
    <source>
        <dbReference type="Proteomes" id="UP000553632"/>
    </source>
</evidence>
<feature type="region of interest" description="Disordered" evidence="1">
    <location>
        <begin position="40"/>
        <end position="134"/>
    </location>
</feature>
<evidence type="ECO:0000256" key="1">
    <source>
        <dbReference type="SAM" id="MobiDB-lite"/>
    </source>
</evidence>
<name>A0A7J6UQY1_PEROL</name>
<proteinExistence type="predicted"/>
<organism evidence="2 3">
    <name type="scientific">Perkinsus olseni</name>
    <name type="common">Perkinsus atlanticus</name>
    <dbReference type="NCBI Taxonomy" id="32597"/>
    <lineage>
        <taxon>Eukaryota</taxon>
        <taxon>Sar</taxon>
        <taxon>Alveolata</taxon>
        <taxon>Perkinsozoa</taxon>
        <taxon>Perkinsea</taxon>
        <taxon>Perkinsida</taxon>
        <taxon>Perkinsidae</taxon>
        <taxon>Perkinsus</taxon>
    </lineage>
</organism>